<evidence type="ECO:0000313" key="12">
    <source>
        <dbReference type="Proteomes" id="UP001556367"/>
    </source>
</evidence>
<dbReference type="InterPro" id="IPR044840">
    <property type="entry name" value="Nup188"/>
</dbReference>
<evidence type="ECO:0000256" key="7">
    <source>
        <dbReference type="ARBA" id="ARBA00023242"/>
    </source>
</evidence>
<evidence type="ECO:0000256" key="6">
    <source>
        <dbReference type="ARBA" id="ARBA00023132"/>
    </source>
</evidence>
<dbReference type="EMBL" id="JASNQZ010000012">
    <property type="protein sequence ID" value="KAL0950305.1"/>
    <property type="molecule type" value="Genomic_DNA"/>
</dbReference>
<feature type="domain" description="Nucleoporin Nup188 N-terminal subdomain III" evidence="10">
    <location>
        <begin position="683"/>
        <end position="1100"/>
    </location>
</feature>
<dbReference type="PANTHER" id="PTHR31431">
    <property type="entry name" value="NUCLEOPORIN NUP188 HOMOLOG"/>
    <property type="match status" value="1"/>
</dbReference>
<accession>A0ABR3J596</accession>
<evidence type="ECO:0000256" key="2">
    <source>
        <dbReference type="ARBA" id="ARBA00022448"/>
    </source>
</evidence>
<keyword evidence="3" id="KW-0509">mRNA transport</keyword>
<keyword evidence="4" id="KW-0653">Protein transport</keyword>
<evidence type="ECO:0000256" key="8">
    <source>
        <dbReference type="SAM" id="MobiDB-lite"/>
    </source>
</evidence>
<evidence type="ECO:0000259" key="9">
    <source>
        <dbReference type="Pfam" id="PF18378"/>
    </source>
</evidence>
<keyword evidence="12" id="KW-1185">Reference proteome</keyword>
<dbReference type="Proteomes" id="UP001556367">
    <property type="component" value="Unassembled WGS sequence"/>
</dbReference>
<evidence type="ECO:0008006" key="13">
    <source>
        <dbReference type="Google" id="ProtNLM"/>
    </source>
</evidence>
<feature type="region of interest" description="Disordered" evidence="8">
    <location>
        <begin position="1949"/>
        <end position="1973"/>
    </location>
</feature>
<comment type="subcellular location">
    <subcellularLocation>
        <location evidence="1">Nucleus</location>
        <location evidence="1">Nuclear pore complex</location>
    </subcellularLocation>
</comment>
<keyword evidence="5" id="KW-0811">Translocation</keyword>
<evidence type="ECO:0000256" key="1">
    <source>
        <dbReference type="ARBA" id="ARBA00004567"/>
    </source>
</evidence>
<dbReference type="Pfam" id="PF18378">
    <property type="entry name" value="Nup188_C"/>
    <property type="match status" value="1"/>
</dbReference>
<sequence>MSGESSTRSHLIDVTYQQLHSILCGQHEATSAEQVTEYLTPRLDALKTVSEPFGKPSDASRKKIDGGSVELPDKVVVRVESAEKEFVHAFCSKFPIDQIQALILLKSFLYNEGLPAGVDDEANMVRELVEAITPFYFSERLFALRVLIPLLRANENPADSAYEVSADVLPKLLPDAPKFADSVIDEYLRKTKASVPEYAAGDPRKASQWAKQNMKEQLILLEVLFWTMWGFAPCTGPLVVKIYETAYSARLGHLQTNSTLLLDDEGVQLLEDSAALWMTLTIEVLELERLAEPDAIQLSPEPSDSSLYTSAPDSLKRIHELVVSHTDSQFACTYLAWTFVLSRFVAAAEQVKEIPSHFSPFYDILLPHRGRGYSKDNEPVHTRMAQICLQPGAGLFNLVLALLTRSPLFVTAVAWRTGSSVTDPNAIAFRSVIKGLLVALVELVPVELIPDFDVLVEVWIALFGRSESESIAGICTQFWRSDWPRGITRRAIIDVARSRFPVQFKPLVKLLRAMSGAGFLDTDPLSTADHSHEGSGLTEDRDLCDRHVFYYLQSLPTFSQVIPASACTGPNALYERVPERYGSSSSTGLTYVNLHPIRLPGGSVLPARSTGRLLSSDGGDFIVVCWQHEHSGWKVMLEVLTDYVNRRRLLSGLGHDISFRKKRGDQSVTLRLEDVGLEMPNDGDDEMIVEGLDLIRCLIQDNPAQAEQLVQAMESGEPVVSHTMTEAQPPDLVQLTTMILEEALSRPHVPSRDASHSRLITSAMSVLSALLVLPTYSNRVWLYIRSTTALFGSERATGFSSVALAAERLTGHYTMTLALLHLVQQLFNEAASWYLPENPRLQQVKEEVLLRAVRFVHTEIWVEHLGWKYAQLGDRFEVGRRITSLYTDVLKHSPPHLQKRPFPALSQALADVLLLSSTTSTITPLVSPLSSGGYVLKKLYHSRRFGDARRLIFLLESHLRLVAQILTCKQKSNATSTPCLLEQALCSRSTGIAMPADSGHLHVDPIDTLTSYVKERDMGDLVPLESIRVLRMLCASLASCERSPPSIIGHLSNPESTVASLVRIVQHPYDDLSLRKAVWGFISLAVDKEPALAGLFVTGQFRTPPDLKGKGKVIGDGKEPTTEVAVAAEKAAEDSNPTSAIDVARDILSNWSQMWEMNPSLLSSVMRFLHVVWQHGLEHKLALNSIREDKTFWEQIVSLACEESTPTPDYLTESFVVFDNSKHSNLHDAVSTHAYRTLIKSYAARIIALDIDIHMQTTSRMSPPTKPPSVVCFESRLNQEDLVTDLLSEAASNSYEPHLHDELVDQFKLEFPSLSLDLLAHQEPAEDRDLGDDFTFSTSLLLHRLQAYGNGADEQALNSIGAAERQLTSVNLNLSLAHTQSLLAESWATFLRRAGAYFKNNAVIRPIMLNVAASVSFNISQEQRSGDMVAAIHAGRLALLLAILELAWFSSKETSAETKACTELVRNVRGIMLNDVQSPAKSFLGATTTPFHQTLLQIIYFCTRQSSQILQREKSTTAEQRLTVTSMVESALGLVINALRRVFDSACTRADIDLDRDMELLVAVFEQCTRRDLSTSSTTWLARCQEVDLVKASLNLFVHADLVGLSDLPLLLSRKRPLYVPHILVFHMALASIPSAGQRLASDGVLSAFSNNGISAAISSGLIDITLPEVPGDRSPAHRTYCSMLSIITGVTRALGRQNHYFDAEASGLLQLYDEQLSRALSWTAGKAMTFALLEEMEQVVQLFYALADNAPSTVETPGAVQKVLRSFTKRALLLLQQLNYAVTHPNHLASLLEPVTAEERAQLEKEVTVTEPLKRPLVAQLVHRLFKLSSNILATLICISRADTVLTREQEEWSLQEAWVVPHSKIVLGEPASLGTLLELGNSTLDVLRELAGHPAGQTLTRSTASTNTAEVALDVRQAAETARRNLESVLLYAATQLVMWLSKPELENTSTEGEGEEMAVEVPRTDDRRAPKPSLTLAERLRRGMTGEMAADLQSLLAKAQPVIGKSDAILGKGRTDITPILSNFLRQRIVTSA</sequence>
<evidence type="ECO:0000256" key="3">
    <source>
        <dbReference type="ARBA" id="ARBA00022816"/>
    </source>
</evidence>
<feature type="domain" description="Nuclear pore protein Nup188 C-terminal" evidence="9">
    <location>
        <begin position="1480"/>
        <end position="1657"/>
    </location>
</feature>
<evidence type="ECO:0000256" key="5">
    <source>
        <dbReference type="ARBA" id="ARBA00023010"/>
    </source>
</evidence>
<name>A0ABR3J596_9AGAR</name>
<keyword evidence="7" id="KW-0539">Nucleus</keyword>
<reference evidence="12" key="1">
    <citation type="submission" date="2024-06" db="EMBL/GenBank/DDBJ databases">
        <title>Multi-omics analyses provide insights into the biosynthesis of the anticancer antibiotic pleurotin in Hohenbuehelia grisea.</title>
        <authorList>
            <person name="Weaver J.A."/>
            <person name="Alberti F."/>
        </authorList>
    </citation>
    <scope>NUCLEOTIDE SEQUENCE [LARGE SCALE GENOMIC DNA]</scope>
    <source>
        <strain evidence="12">T-177</strain>
    </source>
</reference>
<evidence type="ECO:0000313" key="11">
    <source>
        <dbReference type="EMBL" id="KAL0950305.1"/>
    </source>
</evidence>
<comment type="caution">
    <text evidence="11">The sequence shown here is derived from an EMBL/GenBank/DDBJ whole genome shotgun (WGS) entry which is preliminary data.</text>
</comment>
<keyword evidence="6" id="KW-0906">Nuclear pore complex</keyword>
<organism evidence="11 12">
    <name type="scientific">Hohenbuehelia grisea</name>
    <dbReference type="NCBI Taxonomy" id="104357"/>
    <lineage>
        <taxon>Eukaryota</taxon>
        <taxon>Fungi</taxon>
        <taxon>Dikarya</taxon>
        <taxon>Basidiomycota</taxon>
        <taxon>Agaricomycotina</taxon>
        <taxon>Agaricomycetes</taxon>
        <taxon>Agaricomycetidae</taxon>
        <taxon>Agaricales</taxon>
        <taxon>Pleurotineae</taxon>
        <taxon>Pleurotaceae</taxon>
        <taxon>Hohenbuehelia</taxon>
    </lineage>
</organism>
<dbReference type="PANTHER" id="PTHR31431:SF1">
    <property type="entry name" value="NUCLEOPORIN NUP188"/>
    <property type="match status" value="1"/>
</dbReference>
<evidence type="ECO:0000259" key="10">
    <source>
        <dbReference type="Pfam" id="PF21093"/>
    </source>
</evidence>
<protein>
    <recommendedName>
        <fullName evidence="13">Nucleoporin subcomplex protein binding to Pom34-domain-containing protein</fullName>
    </recommendedName>
</protein>
<gene>
    <name evidence="11" type="ORF">HGRIS_010281</name>
</gene>
<keyword evidence="2" id="KW-0813">Transport</keyword>
<evidence type="ECO:0000256" key="4">
    <source>
        <dbReference type="ARBA" id="ARBA00022927"/>
    </source>
</evidence>
<dbReference type="Gene3D" id="1.25.10.70">
    <property type="match status" value="1"/>
</dbReference>
<dbReference type="Pfam" id="PF21093">
    <property type="entry name" value="Nup188_N-subdom_III"/>
    <property type="match status" value="1"/>
</dbReference>
<dbReference type="InterPro" id="IPR041634">
    <property type="entry name" value="Nup188_C"/>
</dbReference>
<proteinExistence type="predicted"/>
<dbReference type="InterPro" id="IPR048883">
    <property type="entry name" value="Nup188_N-subdom_III"/>
</dbReference>